<sequence>MNFWNDPRHITWIIDLGTVFLMGLVHGITPDEHTWPITFSYSIGSYSTRGGMRAGLFFSLAFTVQRAIASELAYFALARFLTQPREEEVVYLLVGIVMLLSGYFILYRRKTLHLLPWLERLLPHVREDGEGVPVKLALLHGFVAGWGTGAFATIIYTTISPHMPNAWVAFLPGLLYGLGTTVMQIIAGAAFGRWMENRQLGTAAKAFVGRFVAGNTLFIGGVLFVLAGAVGLVYPALMDWQVSTGLHIYNLDTINTALLLVIFIVGGAGFSSLWLGLRKASAYGPSAADAASDRNP</sequence>
<feature type="transmembrane region" description="Helical" evidence="1">
    <location>
        <begin position="50"/>
        <end position="69"/>
    </location>
</feature>
<feature type="transmembrane region" description="Helical" evidence="1">
    <location>
        <begin position="136"/>
        <end position="159"/>
    </location>
</feature>
<keyword evidence="3" id="KW-1185">Reference proteome</keyword>
<feature type="transmembrane region" description="Helical" evidence="1">
    <location>
        <begin position="165"/>
        <end position="191"/>
    </location>
</feature>
<evidence type="ECO:0000313" key="3">
    <source>
        <dbReference type="Proteomes" id="UP001232973"/>
    </source>
</evidence>
<accession>A0ABT9XEJ0</accession>
<reference evidence="2 3" key="1">
    <citation type="submission" date="2023-07" db="EMBL/GenBank/DDBJ databases">
        <title>Genomic Encyclopedia of Type Strains, Phase IV (KMG-IV): sequencing the most valuable type-strain genomes for metagenomic binning, comparative biology and taxonomic classification.</title>
        <authorList>
            <person name="Goeker M."/>
        </authorList>
    </citation>
    <scope>NUCLEOTIDE SEQUENCE [LARGE SCALE GENOMIC DNA]</scope>
    <source>
        <strain evidence="2 3">DSM 4006</strain>
    </source>
</reference>
<feature type="transmembrane region" description="Helical" evidence="1">
    <location>
        <begin position="212"/>
        <end position="237"/>
    </location>
</feature>
<keyword evidence="1" id="KW-0472">Membrane</keyword>
<gene>
    <name evidence="2" type="ORF">J2S03_000525</name>
</gene>
<dbReference type="Proteomes" id="UP001232973">
    <property type="component" value="Unassembled WGS sequence"/>
</dbReference>
<evidence type="ECO:0000313" key="2">
    <source>
        <dbReference type="EMBL" id="MDQ0188713.1"/>
    </source>
</evidence>
<proteinExistence type="predicted"/>
<keyword evidence="1" id="KW-0812">Transmembrane</keyword>
<feature type="transmembrane region" description="Helical" evidence="1">
    <location>
        <begin position="12"/>
        <end position="29"/>
    </location>
</feature>
<organism evidence="2 3">
    <name type="scientific">Alicyclobacillus cycloheptanicus</name>
    <dbReference type="NCBI Taxonomy" id="1457"/>
    <lineage>
        <taxon>Bacteria</taxon>
        <taxon>Bacillati</taxon>
        <taxon>Bacillota</taxon>
        <taxon>Bacilli</taxon>
        <taxon>Bacillales</taxon>
        <taxon>Alicyclobacillaceae</taxon>
        <taxon>Alicyclobacillus</taxon>
    </lineage>
</organism>
<keyword evidence="1" id="KW-1133">Transmembrane helix</keyword>
<dbReference type="EMBL" id="JAUSTP010000002">
    <property type="protein sequence ID" value="MDQ0188713.1"/>
    <property type="molecule type" value="Genomic_DNA"/>
</dbReference>
<feature type="transmembrane region" description="Helical" evidence="1">
    <location>
        <begin position="257"/>
        <end position="277"/>
    </location>
</feature>
<name>A0ABT9XEJ0_9BACL</name>
<evidence type="ECO:0000256" key="1">
    <source>
        <dbReference type="SAM" id="Phobius"/>
    </source>
</evidence>
<feature type="transmembrane region" description="Helical" evidence="1">
    <location>
        <begin position="89"/>
        <end position="107"/>
    </location>
</feature>
<dbReference type="RefSeq" id="WP_274455303.1">
    <property type="nucleotide sequence ID" value="NZ_CP067097.1"/>
</dbReference>
<comment type="caution">
    <text evidence="2">The sequence shown here is derived from an EMBL/GenBank/DDBJ whole genome shotgun (WGS) entry which is preliminary data.</text>
</comment>
<protein>
    <submittedName>
        <fullName evidence="2">MFS family permease</fullName>
    </submittedName>
</protein>